<dbReference type="GO" id="GO:0009236">
    <property type="term" value="P:cobalamin biosynthetic process"/>
    <property type="evidence" value="ECO:0007669"/>
    <property type="project" value="UniProtKB-UniRule"/>
</dbReference>
<dbReference type="RefSeq" id="WP_125554876.1">
    <property type="nucleotide sequence ID" value="NZ_RBVX01000003.1"/>
</dbReference>
<gene>
    <name evidence="4" type="primary">cobQ</name>
    <name evidence="7" type="ORF">D7Z54_05780</name>
</gene>
<accession>A0A428N8D9</accession>
<dbReference type="Pfam" id="PF01656">
    <property type="entry name" value="CbiA"/>
    <property type="match status" value="1"/>
</dbReference>
<evidence type="ECO:0000259" key="6">
    <source>
        <dbReference type="Pfam" id="PF07685"/>
    </source>
</evidence>
<proteinExistence type="inferred from homology"/>
<dbReference type="OrthoDB" id="9808302at2"/>
<dbReference type="PANTHER" id="PTHR21343:SF1">
    <property type="entry name" value="COBYRIC ACID SYNTHASE"/>
    <property type="match status" value="1"/>
</dbReference>
<comment type="similarity">
    <text evidence="4">Belongs to the CobB/CobQ family. CobQ subfamily.</text>
</comment>
<dbReference type="Gene3D" id="3.40.50.300">
    <property type="entry name" value="P-loop containing nucleotide triphosphate hydrolases"/>
    <property type="match status" value="1"/>
</dbReference>
<dbReference type="UniPathway" id="UPA00148"/>
<dbReference type="Gene3D" id="3.40.50.880">
    <property type="match status" value="1"/>
</dbReference>
<feature type="active site" evidence="4">
    <location>
        <position position="440"/>
    </location>
</feature>
<feature type="domain" description="CobB/CobQ-like glutamine amidotransferase" evidence="6">
    <location>
        <begin position="255"/>
        <end position="447"/>
    </location>
</feature>
<organism evidence="7 8">
    <name type="scientific">Salibacterium salarium</name>
    <dbReference type="NCBI Taxonomy" id="284579"/>
    <lineage>
        <taxon>Bacteria</taxon>
        <taxon>Bacillati</taxon>
        <taxon>Bacillota</taxon>
        <taxon>Bacilli</taxon>
        <taxon>Bacillales</taxon>
        <taxon>Bacillaceae</taxon>
    </lineage>
</organism>
<keyword evidence="8" id="KW-1185">Reference proteome</keyword>
<evidence type="ECO:0000256" key="3">
    <source>
        <dbReference type="ARBA" id="ARBA00022962"/>
    </source>
</evidence>
<dbReference type="InterPro" id="IPR033949">
    <property type="entry name" value="CobQ_GATase1"/>
</dbReference>
<dbReference type="PANTHER" id="PTHR21343">
    <property type="entry name" value="DETHIOBIOTIN SYNTHETASE"/>
    <property type="match status" value="1"/>
</dbReference>
<dbReference type="NCBIfam" id="TIGR00313">
    <property type="entry name" value="cobQ"/>
    <property type="match status" value="1"/>
</dbReference>
<evidence type="ECO:0000256" key="2">
    <source>
        <dbReference type="ARBA" id="ARBA00022573"/>
    </source>
</evidence>
<comment type="function">
    <text evidence="4">Catalyzes amidations at positions B, D, E, and G on adenosylcobyrinic A,C-diamide. NH(2) groups are provided by glutamine, and one molecule of ATP is hydrogenolyzed for each amidation.</text>
</comment>
<dbReference type="Proteomes" id="UP000275076">
    <property type="component" value="Unassembled WGS sequence"/>
</dbReference>
<dbReference type="NCBIfam" id="NF001989">
    <property type="entry name" value="PRK00784.1"/>
    <property type="match status" value="1"/>
</dbReference>
<dbReference type="InterPro" id="IPR004459">
    <property type="entry name" value="CobQ_synth"/>
</dbReference>
<evidence type="ECO:0000259" key="5">
    <source>
        <dbReference type="Pfam" id="PF01656"/>
    </source>
</evidence>
<keyword evidence="3 4" id="KW-0315">Glutamine amidotransferase</keyword>
<dbReference type="InterPro" id="IPR027417">
    <property type="entry name" value="P-loop_NTPase"/>
</dbReference>
<dbReference type="InterPro" id="IPR011698">
    <property type="entry name" value="GATase_3"/>
</dbReference>
<dbReference type="InterPro" id="IPR047045">
    <property type="entry name" value="CobQ_N"/>
</dbReference>
<dbReference type="CDD" id="cd05389">
    <property type="entry name" value="CobQ_N"/>
    <property type="match status" value="1"/>
</dbReference>
<comment type="caution">
    <text evidence="7">The sequence shown here is derived from an EMBL/GenBank/DDBJ whole genome shotgun (WGS) entry which is preliminary data.</text>
</comment>
<dbReference type="SUPFAM" id="SSF52540">
    <property type="entry name" value="P-loop containing nucleoside triphosphate hydrolases"/>
    <property type="match status" value="1"/>
</dbReference>
<comment type="pathway">
    <text evidence="1 4">Cofactor biosynthesis; adenosylcobalamin biosynthesis.</text>
</comment>
<feature type="domain" description="CobQ/CobB/MinD/ParA nucleotide binding" evidence="5">
    <location>
        <begin position="5"/>
        <end position="228"/>
    </location>
</feature>
<dbReference type="HAMAP" id="MF_00028">
    <property type="entry name" value="CobQ"/>
    <property type="match status" value="1"/>
</dbReference>
<dbReference type="SUPFAM" id="SSF52317">
    <property type="entry name" value="Class I glutamine amidotransferase-like"/>
    <property type="match status" value="1"/>
</dbReference>
<dbReference type="Pfam" id="PF07685">
    <property type="entry name" value="GATase_3"/>
    <property type="match status" value="1"/>
</dbReference>
<sequence length="503" mass="56225">MMKGLMIWGTTSDAGKSYLVTGLCRALSNRGYKVAPFKGQNMSNNSFVTGSGHEIGRAQGLQAEAARVEATVHMNPILLKPRGDSTAEVIIHGESLGSPQAMEYRQDFFGKAFSAVEESLSILEQSYDVVIMEGAGSPVEVNLMDKDIANLVTASMTDVPALLIADIEKGGLFASVIGTLDLLPHPHRNRVKGLIVNQFRGDRRLFKDGERWLKKRTGLPVHGILPKLDIRMEGEDSLSFSAIEFSSVSTEPSIDIAVIALPYVSNYTDIEPFSAEPDVSVRIVRNSSEFGTPDAVILPGSRSTIHDYLYLLEKGLINKIISFYELEKGYVVGVCGGFQMLGEELNDNEGRDSKKSGTVVKGASLFPIRTYFMDNKKTTQWNGYFITEDSSRYPISGFEIHTGQTDCNNQTACMPLFYDEYGNPEGLRSSDHRLIGTYIHHHFYNDTWRTYWLNQIRLSKNLKRRDSIPFKDSKNEQLDKLADTFETYLDLDEIIHVVERAKK</sequence>
<evidence type="ECO:0000256" key="4">
    <source>
        <dbReference type="HAMAP-Rule" id="MF_00028"/>
    </source>
</evidence>
<evidence type="ECO:0000256" key="1">
    <source>
        <dbReference type="ARBA" id="ARBA00004953"/>
    </source>
</evidence>
<dbReference type="GO" id="GO:0015420">
    <property type="term" value="F:ABC-type vitamin B12 transporter activity"/>
    <property type="evidence" value="ECO:0007669"/>
    <property type="project" value="UniProtKB-UniRule"/>
</dbReference>
<dbReference type="PROSITE" id="PS51274">
    <property type="entry name" value="GATASE_COBBQ"/>
    <property type="match status" value="1"/>
</dbReference>
<dbReference type="AlphaFoldDB" id="A0A428N8D9"/>
<name>A0A428N8D9_9BACI</name>
<feature type="active site" description="Nucleophile" evidence="4">
    <location>
        <position position="335"/>
    </location>
</feature>
<evidence type="ECO:0000313" key="7">
    <source>
        <dbReference type="EMBL" id="RSL34645.1"/>
    </source>
</evidence>
<dbReference type="GO" id="GO:0003824">
    <property type="term" value="F:catalytic activity"/>
    <property type="evidence" value="ECO:0007669"/>
    <property type="project" value="InterPro"/>
</dbReference>
<dbReference type="EMBL" id="RBVX01000003">
    <property type="protein sequence ID" value="RSL34645.1"/>
    <property type="molecule type" value="Genomic_DNA"/>
</dbReference>
<dbReference type="InterPro" id="IPR002586">
    <property type="entry name" value="CobQ/CobB/MinD/ParA_Nub-bd_dom"/>
</dbReference>
<dbReference type="InterPro" id="IPR029062">
    <property type="entry name" value="Class_I_gatase-like"/>
</dbReference>
<dbReference type="CDD" id="cd01750">
    <property type="entry name" value="GATase1_CobQ"/>
    <property type="match status" value="1"/>
</dbReference>
<reference evidence="7 8" key="1">
    <citation type="submission" date="2018-10" db="EMBL/GenBank/DDBJ databases">
        <title>Draft genome sequence of Bacillus salarius IM0101, isolated from a hypersaline soil in Inner Mongolia, China.</title>
        <authorList>
            <person name="Yamprayoonswat W."/>
            <person name="Boonvisut S."/>
            <person name="Jumpathong W."/>
            <person name="Sittihan S."/>
            <person name="Ruangsuj P."/>
            <person name="Wanthongcharoen S."/>
            <person name="Thongpramul N."/>
            <person name="Pimmason S."/>
            <person name="Yu B."/>
            <person name="Yasawong M."/>
        </authorList>
    </citation>
    <scope>NUCLEOTIDE SEQUENCE [LARGE SCALE GENOMIC DNA]</scope>
    <source>
        <strain evidence="7 8">IM0101</strain>
    </source>
</reference>
<evidence type="ECO:0000313" key="8">
    <source>
        <dbReference type="Proteomes" id="UP000275076"/>
    </source>
</evidence>
<keyword evidence="2 4" id="KW-0169">Cobalamin biosynthesis</keyword>
<protein>
    <recommendedName>
        <fullName evidence="4">Cobyric acid synthase</fullName>
    </recommendedName>
</protein>